<organism evidence="15 16">
    <name type="scientific">Arachis hypogaea</name>
    <name type="common">Peanut</name>
    <dbReference type="NCBI Taxonomy" id="3818"/>
    <lineage>
        <taxon>Eukaryota</taxon>
        <taxon>Viridiplantae</taxon>
        <taxon>Streptophyta</taxon>
        <taxon>Embryophyta</taxon>
        <taxon>Tracheophyta</taxon>
        <taxon>Spermatophyta</taxon>
        <taxon>Magnoliopsida</taxon>
        <taxon>eudicotyledons</taxon>
        <taxon>Gunneridae</taxon>
        <taxon>Pentapetalae</taxon>
        <taxon>rosids</taxon>
        <taxon>fabids</taxon>
        <taxon>Fabales</taxon>
        <taxon>Fabaceae</taxon>
        <taxon>Papilionoideae</taxon>
        <taxon>50 kb inversion clade</taxon>
        <taxon>dalbergioids sensu lato</taxon>
        <taxon>Dalbergieae</taxon>
        <taxon>Pterocarpus clade</taxon>
        <taxon>Arachis</taxon>
    </lineage>
</organism>
<evidence type="ECO:0000259" key="14">
    <source>
        <dbReference type="Pfam" id="PF08263"/>
    </source>
</evidence>
<dbReference type="Gramene" id="arahy.Tifrunner.gnm2.ann2.Ah08g151300.1">
    <property type="protein sequence ID" value="arahy.Tifrunner.gnm2.ann2.Ah08g151300.1-CDS-1"/>
    <property type="gene ID" value="arahy.Tifrunner.gnm2.ann2.Ah08g151300"/>
</dbReference>
<dbReference type="Proteomes" id="UP000289738">
    <property type="component" value="Chromosome A08"/>
</dbReference>
<evidence type="ECO:0000256" key="11">
    <source>
        <dbReference type="ARBA" id="ARBA00023136"/>
    </source>
</evidence>
<comment type="similarity">
    <text evidence="13">Belongs to the polygalacturonase-inhibiting protein family.</text>
</comment>
<dbReference type="PROSITE" id="PS51450">
    <property type="entry name" value="LRR"/>
    <property type="match status" value="1"/>
</dbReference>
<keyword evidence="12" id="KW-1015">Disulfide bond</keyword>
<reference evidence="15 16" key="1">
    <citation type="submission" date="2019-01" db="EMBL/GenBank/DDBJ databases">
        <title>Sequencing of cultivated peanut Arachis hypogaea provides insights into genome evolution and oil improvement.</title>
        <authorList>
            <person name="Chen X."/>
        </authorList>
    </citation>
    <scope>NUCLEOTIDE SEQUENCE [LARGE SCALE GENOMIC DNA]</scope>
    <source>
        <strain evidence="16">cv. Fuhuasheng</strain>
        <tissue evidence="15">Leaves</tissue>
    </source>
</reference>
<dbReference type="InterPro" id="IPR003591">
    <property type="entry name" value="Leu-rich_rpt_typical-subtyp"/>
</dbReference>
<dbReference type="EMBL" id="SDMP01000008">
    <property type="protein sequence ID" value="RYR42591.1"/>
    <property type="molecule type" value="Genomic_DNA"/>
</dbReference>
<keyword evidence="5" id="KW-0433">Leucine-rich repeat</keyword>
<dbReference type="AlphaFoldDB" id="A0A445BVK2"/>
<evidence type="ECO:0000256" key="8">
    <source>
        <dbReference type="ARBA" id="ARBA00022737"/>
    </source>
</evidence>
<dbReference type="SMR" id="A0A445BVK2"/>
<dbReference type="Gene3D" id="3.80.10.10">
    <property type="entry name" value="Ribonuclease Inhibitor"/>
    <property type="match status" value="3"/>
</dbReference>
<comment type="caution">
    <text evidence="15">The sequence shown here is derived from an EMBL/GenBank/DDBJ whole genome shotgun (WGS) entry which is preliminary data.</text>
</comment>
<dbReference type="Pfam" id="PF00560">
    <property type="entry name" value="LRR_1"/>
    <property type="match status" value="2"/>
</dbReference>
<sequence length="433" mass="48575">MPKEGVIKMDLEFHINKQAQKIGSKTMHTKLLSLLYSTITIILCLISQSHSKTHEDDTNALMEIKRAIDPNSVSQSSYLYSWNFTLDPCECTGSVFLGILCTLPLDNTSSRVTALDLDTIGYEGFLTPAIGNLTELTVLNLNNNKFRGPLPESLGNLRKLIRITMSSNFFTGTIPQGITQLKNLEHLDLSRNRLSGKIPEEITGLRSLTYLSLSRNEFAGRTPDLTGLWQLGTLDLSFNQFYGNLPILPIRLRRLYLSHNIFSGRLTPLKGLMHLKWVDISDNRLSGGITKDIFYLHGVVHLNVSYNRFTMIDPVKYSGDGPMLQVLEAQGNQLKGHLPLNLVTYRNLTSINFANNQFHGPIPEEYGPMLQGQWRRLLLDLNFLSGKLPLEFRHNNTKVTVGISNNCLVCPTSVAICRGAQRPVTECMGEQNL</sequence>
<dbReference type="FunFam" id="3.80.10.10:FF:000400">
    <property type="entry name" value="Nuclear pore complex protein NUP107"/>
    <property type="match status" value="1"/>
</dbReference>
<dbReference type="InterPro" id="IPR053213">
    <property type="entry name" value="RLP29"/>
</dbReference>
<keyword evidence="4" id="KW-0964">Secreted</keyword>
<evidence type="ECO:0000313" key="16">
    <source>
        <dbReference type="Proteomes" id="UP000289738"/>
    </source>
</evidence>
<dbReference type="InterPro" id="IPR032675">
    <property type="entry name" value="LRR_dom_sf"/>
</dbReference>
<dbReference type="GO" id="GO:0006952">
    <property type="term" value="P:defense response"/>
    <property type="evidence" value="ECO:0007669"/>
    <property type="project" value="UniProtKB-KW"/>
</dbReference>
<evidence type="ECO:0000256" key="1">
    <source>
        <dbReference type="ARBA" id="ARBA00004170"/>
    </source>
</evidence>
<dbReference type="InterPro" id="IPR001611">
    <property type="entry name" value="Leu-rich_rpt"/>
</dbReference>
<keyword evidence="10" id="KW-1133">Transmembrane helix</keyword>
<keyword evidence="7" id="KW-0732">Signal</keyword>
<dbReference type="STRING" id="3818.A0A445BVK2"/>
<evidence type="ECO:0000313" key="15">
    <source>
        <dbReference type="EMBL" id="RYR42591.1"/>
    </source>
</evidence>
<protein>
    <recommendedName>
        <fullName evidence="14">Leucine-rich repeat-containing N-terminal plant-type domain-containing protein</fullName>
    </recommendedName>
</protein>
<evidence type="ECO:0000256" key="13">
    <source>
        <dbReference type="ARBA" id="ARBA00038043"/>
    </source>
</evidence>
<evidence type="ECO:0000256" key="7">
    <source>
        <dbReference type="ARBA" id="ARBA00022729"/>
    </source>
</evidence>
<keyword evidence="16" id="KW-1185">Reference proteome</keyword>
<gene>
    <name evidence="15" type="ORF">Ahy_A08g039045</name>
</gene>
<keyword evidence="9" id="KW-0611">Plant defense</keyword>
<keyword evidence="11" id="KW-0472">Membrane</keyword>
<evidence type="ECO:0000256" key="3">
    <source>
        <dbReference type="ARBA" id="ARBA00022512"/>
    </source>
</evidence>
<evidence type="ECO:0000256" key="12">
    <source>
        <dbReference type="ARBA" id="ARBA00023157"/>
    </source>
</evidence>
<dbReference type="PANTHER" id="PTHR48009">
    <property type="entry name" value="LEUCINE-RICH REPEAT (LRR) FAMILY PROTEIN"/>
    <property type="match status" value="1"/>
</dbReference>
<feature type="domain" description="Leucine-rich repeat-containing N-terminal plant-type" evidence="14">
    <location>
        <begin position="54"/>
        <end position="101"/>
    </location>
</feature>
<dbReference type="Pfam" id="PF13855">
    <property type="entry name" value="LRR_8"/>
    <property type="match status" value="1"/>
</dbReference>
<proteinExistence type="inferred from homology"/>
<evidence type="ECO:0000256" key="10">
    <source>
        <dbReference type="ARBA" id="ARBA00022989"/>
    </source>
</evidence>
<keyword evidence="3" id="KW-0134">Cell wall</keyword>
<keyword evidence="6" id="KW-0812">Transmembrane</keyword>
<accession>A0A445BVK2</accession>
<name>A0A445BVK2_ARAHY</name>
<evidence type="ECO:0000256" key="9">
    <source>
        <dbReference type="ARBA" id="ARBA00022821"/>
    </source>
</evidence>
<keyword evidence="8" id="KW-0677">Repeat</keyword>
<comment type="subcellular location">
    <subcellularLocation>
        <location evidence="1">Membrane</location>
        <topology evidence="1">Peripheral membrane protein</topology>
    </subcellularLocation>
    <subcellularLocation>
        <location evidence="2">Secreted</location>
        <location evidence="2">Cell wall</location>
    </subcellularLocation>
</comment>
<dbReference type="GO" id="GO:0016020">
    <property type="term" value="C:membrane"/>
    <property type="evidence" value="ECO:0007669"/>
    <property type="project" value="UniProtKB-SubCell"/>
</dbReference>
<dbReference type="SMART" id="SM00369">
    <property type="entry name" value="LRR_TYP"/>
    <property type="match status" value="4"/>
</dbReference>
<evidence type="ECO:0000256" key="4">
    <source>
        <dbReference type="ARBA" id="ARBA00022525"/>
    </source>
</evidence>
<dbReference type="InterPro" id="IPR013210">
    <property type="entry name" value="LRR_N_plant-typ"/>
</dbReference>
<dbReference type="SUPFAM" id="SSF52058">
    <property type="entry name" value="L domain-like"/>
    <property type="match status" value="1"/>
</dbReference>
<dbReference type="Pfam" id="PF08263">
    <property type="entry name" value="LRRNT_2"/>
    <property type="match status" value="1"/>
</dbReference>
<dbReference type="PANTHER" id="PTHR48009:SF7">
    <property type="entry name" value="LEUCINE-RICH REPEAT (LRR) FAMILY PROTEIN"/>
    <property type="match status" value="1"/>
</dbReference>
<evidence type="ECO:0000256" key="2">
    <source>
        <dbReference type="ARBA" id="ARBA00004191"/>
    </source>
</evidence>
<evidence type="ECO:0000256" key="6">
    <source>
        <dbReference type="ARBA" id="ARBA00022692"/>
    </source>
</evidence>
<evidence type="ECO:0000256" key="5">
    <source>
        <dbReference type="ARBA" id="ARBA00022614"/>
    </source>
</evidence>